<dbReference type="InterPro" id="IPR045240">
    <property type="entry name" value="Ribosomal_uL4_euk/arch"/>
</dbReference>
<dbReference type="SUPFAM" id="SSF52166">
    <property type="entry name" value="Ribosomal protein L4"/>
    <property type="match status" value="1"/>
</dbReference>
<feature type="compositionally biased region" description="Basic and acidic residues" evidence="4">
    <location>
        <begin position="206"/>
        <end position="221"/>
    </location>
</feature>
<evidence type="ECO:0000259" key="5">
    <source>
        <dbReference type="Pfam" id="PF14374"/>
    </source>
</evidence>
<evidence type="ECO:0000256" key="1">
    <source>
        <dbReference type="ARBA" id="ARBA00010528"/>
    </source>
</evidence>
<accession>A0A485N9H2</accession>
<dbReference type="InterPro" id="IPR023574">
    <property type="entry name" value="Ribosomal_uL4_dom_sf"/>
</dbReference>
<dbReference type="PANTHER" id="PTHR19431">
    <property type="entry name" value="60S RIBOSOMAL PROTEIN L4"/>
    <property type="match status" value="1"/>
</dbReference>
<evidence type="ECO:0000256" key="4">
    <source>
        <dbReference type="SAM" id="MobiDB-lite"/>
    </source>
</evidence>
<evidence type="ECO:0000256" key="3">
    <source>
        <dbReference type="ARBA" id="ARBA00023274"/>
    </source>
</evidence>
<name>A0A485N9H2_LYNPA</name>
<proteinExistence type="inferred from homology"/>
<gene>
    <name evidence="6" type="ORF">LYPA_23C012569</name>
</gene>
<evidence type="ECO:0000256" key="2">
    <source>
        <dbReference type="ARBA" id="ARBA00022980"/>
    </source>
</evidence>
<keyword evidence="7" id="KW-1185">Reference proteome</keyword>
<organism evidence="6 7">
    <name type="scientific">Lynx pardinus</name>
    <name type="common">Iberian lynx</name>
    <name type="synonym">Felis pardina</name>
    <dbReference type="NCBI Taxonomy" id="191816"/>
    <lineage>
        <taxon>Eukaryota</taxon>
        <taxon>Metazoa</taxon>
        <taxon>Chordata</taxon>
        <taxon>Craniata</taxon>
        <taxon>Vertebrata</taxon>
        <taxon>Euteleostomi</taxon>
        <taxon>Mammalia</taxon>
        <taxon>Eutheria</taxon>
        <taxon>Laurasiatheria</taxon>
        <taxon>Carnivora</taxon>
        <taxon>Feliformia</taxon>
        <taxon>Felidae</taxon>
        <taxon>Felinae</taxon>
        <taxon>Lynx</taxon>
    </lineage>
</organism>
<dbReference type="GO" id="GO:0005840">
    <property type="term" value="C:ribosome"/>
    <property type="evidence" value="ECO:0007669"/>
    <property type="project" value="UniProtKB-KW"/>
</dbReference>
<dbReference type="Gene3D" id="3.40.1370.10">
    <property type="match status" value="1"/>
</dbReference>
<feature type="compositionally biased region" description="Basic and acidic residues" evidence="4">
    <location>
        <begin position="265"/>
        <end position="274"/>
    </location>
</feature>
<feature type="compositionally biased region" description="Basic residues" evidence="4">
    <location>
        <begin position="222"/>
        <end position="240"/>
    </location>
</feature>
<keyword evidence="3" id="KW-0687">Ribonucleoprotein</keyword>
<protein>
    <submittedName>
        <fullName evidence="6">60s ribosomal protein l4</fullName>
    </submittedName>
</protein>
<reference evidence="6 7" key="1">
    <citation type="submission" date="2019-01" db="EMBL/GenBank/DDBJ databases">
        <authorList>
            <person name="Alioto T."/>
            <person name="Alioto T."/>
        </authorList>
    </citation>
    <scope>NUCLEOTIDE SEQUENCE [LARGE SCALE GENOMIC DNA]</scope>
</reference>
<sequence>MSSCHPTEGTPGPFLVVEGTVEGYNKTKQVVLLLKKLKAWSDSKKFCASQQMRAGRGKMRSCCCIHRRGPCLIYNEGHHIINTFRNIPGITLLNASKPNILELVPGYIICMALDIKLPPSRATTAFSCTSCSVQTLPESCKAQKSRETSEHHTRGFITVLKKNPLKKLRIVLKLNPYAKTASQNTVLYQSKNHRLQMDEAAAALEAKSDEKGACDREERKGQKGKGRRKGKGKERKKQRKPLGEKKLQLPRNQQLRKSLQKRNPHTTEEKKPAV</sequence>
<evidence type="ECO:0000313" key="6">
    <source>
        <dbReference type="EMBL" id="VFV29023.1"/>
    </source>
</evidence>
<dbReference type="GO" id="GO:0003735">
    <property type="term" value="F:structural constituent of ribosome"/>
    <property type="evidence" value="ECO:0007669"/>
    <property type="project" value="InterPro"/>
</dbReference>
<feature type="domain" description="Large ribosomal subunit protein uL4 C-terminal" evidence="5">
    <location>
        <begin position="148"/>
        <end position="193"/>
    </location>
</feature>
<dbReference type="GO" id="GO:0006412">
    <property type="term" value="P:translation"/>
    <property type="evidence" value="ECO:0007669"/>
    <property type="project" value="InterPro"/>
</dbReference>
<keyword evidence="2 6" id="KW-0689">Ribosomal protein</keyword>
<feature type="region of interest" description="Disordered" evidence="4">
    <location>
        <begin position="203"/>
        <end position="274"/>
    </location>
</feature>
<dbReference type="EMBL" id="CAAGRJ010012195">
    <property type="protein sequence ID" value="VFV29023.1"/>
    <property type="molecule type" value="Genomic_DNA"/>
</dbReference>
<dbReference type="InterPro" id="IPR025755">
    <property type="entry name" value="Ribos_uL4_C_dom"/>
</dbReference>
<dbReference type="Pfam" id="PF14374">
    <property type="entry name" value="Ribos_L4_asso_C"/>
    <property type="match status" value="1"/>
</dbReference>
<dbReference type="GO" id="GO:1990904">
    <property type="term" value="C:ribonucleoprotein complex"/>
    <property type="evidence" value="ECO:0007669"/>
    <property type="project" value="UniProtKB-KW"/>
</dbReference>
<evidence type="ECO:0000313" key="7">
    <source>
        <dbReference type="Proteomes" id="UP000386466"/>
    </source>
</evidence>
<dbReference type="AlphaFoldDB" id="A0A485N9H2"/>
<dbReference type="Proteomes" id="UP000386466">
    <property type="component" value="Unassembled WGS sequence"/>
</dbReference>
<comment type="similarity">
    <text evidence="1">Belongs to the universal ribosomal protein uL4 family.</text>
</comment>